<evidence type="ECO:0000259" key="5">
    <source>
        <dbReference type="PROSITE" id="PS50931"/>
    </source>
</evidence>
<dbReference type="AlphaFoldDB" id="A0A418XRE1"/>
<protein>
    <submittedName>
        <fullName evidence="6">LysR family transcriptional regulator</fullName>
    </submittedName>
</protein>
<dbReference type="InterPro" id="IPR036390">
    <property type="entry name" value="WH_DNA-bd_sf"/>
</dbReference>
<evidence type="ECO:0000313" key="6">
    <source>
        <dbReference type="EMBL" id="RJG15056.1"/>
    </source>
</evidence>
<accession>A0A418XRE1</accession>
<evidence type="ECO:0000256" key="2">
    <source>
        <dbReference type="ARBA" id="ARBA00023015"/>
    </source>
</evidence>
<dbReference type="GO" id="GO:0009089">
    <property type="term" value="P:lysine biosynthetic process via diaminopimelate"/>
    <property type="evidence" value="ECO:0007669"/>
    <property type="project" value="TreeGrafter"/>
</dbReference>
<keyword evidence="4" id="KW-0804">Transcription</keyword>
<keyword evidence="2" id="KW-0805">Transcription regulation</keyword>
<evidence type="ECO:0000256" key="1">
    <source>
        <dbReference type="ARBA" id="ARBA00009437"/>
    </source>
</evidence>
<proteinExistence type="inferred from homology"/>
<evidence type="ECO:0000256" key="4">
    <source>
        <dbReference type="ARBA" id="ARBA00023163"/>
    </source>
</evidence>
<dbReference type="EMBL" id="QYUP01000121">
    <property type="protein sequence ID" value="RJG15056.1"/>
    <property type="molecule type" value="Genomic_DNA"/>
</dbReference>
<dbReference type="PANTHER" id="PTHR30427:SF1">
    <property type="entry name" value="TRANSCRIPTIONAL ACTIVATOR PROTEIN LYSR"/>
    <property type="match status" value="1"/>
</dbReference>
<dbReference type="GO" id="GO:0010628">
    <property type="term" value="P:positive regulation of gene expression"/>
    <property type="evidence" value="ECO:0007669"/>
    <property type="project" value="TreeGrafter"/>
</dbReference>
<feature type="domain" description="HTH lysR-type" evidence="5">
    <location>
        <begin position="4"/>
        <end position="61"/>
    </location>
</feature>
<dbReference type="GO" id="GO:0003700">
    <property type="term" value="F:DNA-binding transcription factor activity"/>
    <property type="evidence" value="ECO:0007669"/>
    <property type="project" value="InterPro"/>
</dbReference>
<dbReference type="Pfam" id="PF00126">
    <property type="entry name" value="HTH_1"/>
    <property type="match status" value="1"/>
</dbReference>
<dbReference type="SUPFAM" id="SSF53850">
    <property type="entry name" value="Periplasmic binding protein-like II"/>
    <property type="match status" value="1"/>
</dbReference>
<dbReference type="InterPro" id="IPR036388">
    <property type="entry name" value="WH-like_DNA-bd_sf"/>
</dbReference>
<dbReference type="PROSITE" id="PS50931">
    <property type="entry name" value="HTH_LYSR"/>
    <property type="match status" value="1"/>
</dbReference>
<dbReference type="Gene3D" id="1.10.10.10">
    <property type="entry name" value="Winged helix-like DNA-binding domain superfamily/Winged helix DNA-binding domain"/>
    <property type="match status" value="1"/>
</dbReference>
<dbReference type="SUPFAM" id="SSF46785">
    <property type="entry name" value="Winged helix' DNA-binding domain"/>
    <property type="match status" value="1"/>
</dbReference>
<evidence type="ECO:0000313" key="7">
    <source>
        <dbReference type="Proteomes" id="UP000284006"/>
    </source>
</evidence>
<dbReference type="Pfam" id="PF03466">
    <property type="entry name" value="LysR_substrate"/>
    <property type="match status" value="1"/>
</dbReference>
<dbReference type="Proteomes" id="UP000284006">
    <property type="component" value="Unassembled WGS sequence"/>
</dbReference>
<dbReference type="InterPro" id="IPR005119">
    <property type="entry name" value="LysR_subst-bd"/>
</dbReference>
<organism evidence="6 7">
    <name type="scientific">Massilia cavernae</name>
    <dbReference type="NCBI Taxonomy" id="2320864"/>
    <lineage>
        <taxon>Bacteria</taxon>
        <taxon>Pseudomonadati</taxon>
        <taxon>Pseudomonadota</taxon>
        <taxon>Betaproteobacteria</taxon>
        <taxon>Burkholderiales</taxon>
        <taxon>Oxalobacteraceae</taxon>
        <taxon>Telluria group</taxon>
        <taxon>Massilia</taxon>
    </lineage>
</organism>
<evidence type="ECO:0000256" key="3">
    <source>
        <dbReference type="ARBA" id="ARBA00023125"/>
    </source>
</evidence>
<comment type="caution">
    <text evidence="6">The sequence shown here is derived from an EMBL/GenBank/DDBJ whole genome shotgun (WGS) entry which is preliminary data.</text>
</comment>
<name>A0A418XRE1_9BURK</name>
<keyword evidence="7" id="KW-1185">Reference proteome</keyword>
<keyword evidence="3" id="KW-0238">DNA-binding</keyword>
<comment type="similarity">
    <text evidence="1">Belongs to the LysR transcriptional regulatory family.</text>
</comment>
<sequence>MMDFSFRHVEVFWAVMTSGSATGAAAMLHTSQPTISRELSRFEKLSQLTLFKRSGGKLVPTEHGLMLFDEVQRSYLGLERIGNAAEAIRHFRHGQIAVACLPAFSSTLLPRASQQFRSKFPGVSLNVTPLETPALQESLTSQSYHLGLTEDPGTPQGTRLETLLVQDVVCVLPVGHALCEKRVLTPQDFSGQDFIYLAAADPYRKKVDSLFRTTGIERRMVVETHSAAAVCATVNLGVGVAIVNPLTALEYTGLGLQIRRFSHSIPYSVNMVTPLFRPESPGMARFVDALRESCRQISEELHAVMD</sequence>
<dbReference type="NCBIfam" id="NF008239">
    <property type="entry name" value="PRK11013.1"/>
    <property type="match status" value="1"/>
</dbReference>
<reference evidence="6 7" key="1">
    <citation type="submission" date="2018-09" db="EMBL/GenBank/DDBJ databases">
        <authorList>
            <person name="Zhu H."/>
        </authorList>
    </citation>
    <scope>NUCLEOTIDE SEQUENCE [LARGE SCALE GENOMIC DNA]</scope>
    <source>
        <strain evidence="6 7">K1S02-61</strain>
    </source>
</reference>
<dbReference type="PANTHER" id="PTHR30427">
    <property type="entry name" value="TRANSCRIPTIONAL ACTIVATOR PROTEIN LYSR"/>
    <property type="match status" value="1"/>
</dbReference>
<dbReference type="Gene3D" id="3.40.190.290">
    <property type="match status" value="1"/>
</dbReference>
<dbReference type="GO" id="GO:0043565">
    <property type="term" value="F:sequence-specific DNA binding"/>
    <property type="evidence" value="ECO:0007669"/>
    <property type="project" value="TreeGrafter"/>
</dbReference>
<dbReference type="OrthoDB" id="8849678at2"/>
<gene>
    <name evidence="6" type="ORF">D3872_15205</name>
</gene>
<dbReference type="InterPro" id="IPR000847">
    <property type="entry name" value="LysR_HTH_N"/>
</dbReference>